<dbReference type="SUPFAM" id="SSF82866">
    <property type="entry name" value="Multidrug efflux transporter AcrB transmembrane domain"/>
    <property type="match status" value="2"/>
</dbReference>
<evidence type="ECO:0000313" key="8">
    <source>
        <dbReference type="EMBL" id="SCZ86871.1"/>
    </source>
</evidence>
<organism evidence="8 9">
    <name type="scientific">Nitrosomonas mobilis</name>
    <dbReference type="NCBI Taxonomy" id="51642"/>
    <lineage>
        <taxon>Bacteria</taxon>
        <taxon>Pseudomonadati</taxon>
        <taxon>Pseudomonadota</taxon>
        <taxon>Betaproteobacteria</taxon>
        <taxon>Nitrosomonadales</taxon>
        <taxon>Nitrosomonadaceae</taxon>
        <taxon>Nitrosomonas</taxon>
    </lineage>
</organism>
<dbReference type="PANTHER" id="PTHR33406">
    <property type="entry name" value="MEMBRANE PROTEIN MJ1562-RELATED"/>
    <property type="match status" value="1"/>
</dbReference>
<evidence type="ECO:0000256" key="1">
    <source>
        <dbReference type="ARBA" id="ARBA00004651"/>
    </source>
</evidence>
<dbReference type="PANTHER" id="PTHR33406:SF13">
    <property type="entry name" value="MEMBRANE PROTEIN YDFJ"/>
    <property type="match status" value="1"/>
</dbReference>
<proteinExistence type="predicted"/>
<dbReference type="AlphaFoldDB" id="A0A1G5SK07"/>
<evidence type="ECO:0000256" key="6">
    <source>
        <dbReference type="SAM" id="Phobius"/>
    </source>
</evidence>
<name>A0A1G5SK07_9PROT</name>
<feature type="transmembrane region" description="Helical" evidence="6">
    <location>
        <begin position="310"/>
        <end position="331"/>
    </location>
</feature>
<feature type="transmembrane region" description="Helical" evidence="6">
    <location>
        <begin position="287"/>
        <end position="303"/>
    </location>
</feature>
<feature type="transmembrane region" description="Helical" evidence="6">
    <location>
        <begin position="852"/>
        <end position="873"/>
    </location>
</feature>
<feature type="transmembrane region" description="Helical" evidence="6">
    <location>
        <begin position="786"/>
        <end position="807"/>
    </location>
</feature>
<dbReference type="GO" id="GO:0005886">
    <property type="term" value="C:plasma membrane"/>
    <property type="evidence" value="ECO:0007669"/>
    <property type="project" value="UniProtKB-SubCell"/>
</dbReference>
<feature type="transmembrane region" description="Helical" evidence="6">
    <location>
        <begin position="733"/>
        <end position="753"/>
    </location>
</feature>
<feature type="domain" description="SSD" evidence="7">
    <location>
        <begin position="305"/>
        <end position="435"/>
    </location>
</feature>
<dbReference type="STRING" id="51642.NSMM_800065"/>
<evidence type="ECO:0000313" key="9">
    <source>
        <dbReference type="Proteomes" id="UP000198729"/>
    </source>
</evidence>
<evidence type="ECO:0000259" key="7">
    <source>
        <dbReference type="PROSITE" id="PS50156"/>
    </source>
</evidence>
<dbReference type="PROSITE" id="PS50156">
    <property type="entry name" value="SSD"/>
    <property type="match status" value="1"/>
</dbReference>
<evidence type="ECO:0000256" key="3">
    <source>
        <dbReference type="ARBA" id="ARBA00022692"/>
    </source>
</evidence>
<sequence length="887" mass="97175">MAMPPDQYALLSQSNRFLSDWIAFAYRHTVWIMLALLLCAVLAASYTMRNLGVNTNTANMLSEELPFRINLARFEKAFPQYEEILVLVLNAPTPEQTYLAATQLSAYLSENQETFGTVLYLNGESFFQANGLLYKSQNEIRLLGDQLSNAQPLIAGIIRDPSLFTFFNLLQEAVTELLSGRKLEIDALMYAVASTIDSNLSGRRQALSWQTLLQDETGNSPHREFIILRPKLDFSQIFPAEQAMTTIHQAAKFLDLENQYGARLRITGDVALAHEELTSAMLGAQDAGIIAIIGVAIILLIALRSAGSVITVLISLMLGLIFTAAFATLAVGHLNLISIAFAVLYIGLGVDYAIHLLLRYAELGKIGLSQLDMLLTAGRDTGRSLIICAITTAIGFYAFIPTTYQGIAELGIISGTGMLISLVVTLTVIPALQRYVPIQPQSFQPEDCSSRLPIYWLRYPRTVLLVTVLAGGVSIMALPEVKFDHNLLNMNNPNGEAVQTFRELLADPEQSPWFGAIPVDNQLEAKKLTQKLAPLPEVEKVVSLADFIPTEQTEKLVLLDEISLALGPDFFTPVQPANKHYTTAQQRSALTPLLQSLQLLTQDTDHAIIATAAQKLTNSLLALLSALDSTRPIDSQQLLANIEQDLFALLPETLARLQTALTASEVDVDSLPESLRSRWLSPEGKYLVVAYPASNIDDNEALRKFVRAVQRYAPQVSSAPIIILEAGEAVVDAFIQAFTLALIGILFALWWLLRNMLSILLVLIPLLLAALFTVAATVILHIPFNFANIIALPLLLGIGIDSSIHMVTRGRHQHQTDAHLLHTSTARAIFFSALTTMVGFGSLILSSHPGTASMGLLLSIGITFILLCVFLVLPSLMQLFSRNQAQP</sequence>
<evidence type="ECO:0000256" key="2">
    <source>
        <dbReference type="ARBA" id="ARBA00022475"/>
    </source>
</evidence>
<keyword evidence="2" id="KW-1003">Cell membrane</keyword>
<dbReference type="EMBL" id="FMWO01000092">
    <property type="protein sequence ID" value="SCZ86871.1"/>
    <property type="molecule type" value="Genomic_DNA"/>
</dbReference>
<feature type="transmembrane region" description="Helical" evidence="6">
    <location>
        <begin position="828"/>
        <end position="846"/>
    </location>
</feature>
<feature type="transmembrane region" description="Helical" evidence="6">
    <location>
        <begin position="337"/>
        <end position="361"/>
    </location>
</feature>
<dbReference type="InterPro" id="IPR017841">
    <property type="entry name" value="Hopanoid_biosynth_HpnN"/>
</dbReference>
<dbReference type="Gene3D" id="1.20.1640.10">
    <property type="entry name" value="Multidrug efflux transporter AcrB transmembrane domain"/>
    <property type="match status" value="2"/>
</dbReference>
<gene>
    <name evidence="8" type="ORF">NSMM_800065</name>
</gene>
<evidence type="ECO:0000256" key="4">
    <source>
        <dbReference type="ARBA" id="ARBA00022989"/>
    </source>
</evidence>
<dbReference type="Pfam" id="PF03176">
    <property type="entry name" value="MMPL"/>
    <property type="match status" value="2"/>
</dbReference>
<feature type="transmembrane region" description="Helical" evidence="6">
    <location>
        <begin position="382"/>
        <end position="400"/>
    </location>
</feature>
<dbReference type="InterPro" id="IPR050545">
    <property type="entry name" value="Mycobact_MmpL"/>
</dbReference>
<accession>A0A1G5SK07</accession>
<comment type="subcellular location">
    <subcellularLocation>
        <location evidence="1">Cell membrane</location>
        <topology evidence="1">Multi-pass membrane protein</topology>
    </subcellularLocation>
</comment>
<dbReference type="NCBIfam" id="TIGR03480">
    <property type="entry name" value="HpnN"/>
    <property type="match status" value="1"/>
</dbReference>
<keyword evidence="9" id="KW-1185">Reference proteome</keyword>
<feature type="transmembrane region" description="Helical" evidence="6">
    <location>
        <begin position="21"/>
        <end position="46"/>
    </location>
</feature>
<dbReference type="InterPro" id="IPR004869">
    <property type="entry name" value="MMPL_dom"/>
</dbReference>
<keyword evidence="3 6" id="KW-0812">Transmembrane</keyword>
<keyword evidence="5 6" id="KW-0472">Membrane</keyword>
<feature type="transmembrane region" description="Helical" evidence="6">
    <location>
        <begin position="412"/>
        <end position="432"/>
    </location>
</feature>
<dbReference type="InterPro" id="IPR000731">
    <property type="entry name" value="SSD"/>
</dbReference>
<reference evidence="8 9" key="1">
    <citation type="submission" date="2016-10" db="EMBL/GenBank/DDBJ databases">
        <authorList>
            <person name="de Groot N.N."/>
        </authorList>
    </citation>
    <scope>NUCLEOTIDE SEQUENCE [LARGE SCALE GENOMIC DNA]</scope>
    <source>
        <strain evidence="8">1</strain>
    </source>
</reference>
<protein>
    <submittedName>
        <fullName evidence="8">Hopanoid biosynthesis associated RND transporter like protein HpnN</fullName>
    </submittedName>
</protein>
<feature type="transmembrane region" description="Helical" evidence="6">
    <location>
        <begin position="760"/>
        <end position="780"/>
    </location>
</feature>
<keyword evidence="4 6" id="KW-1133">Transmembrane helix</keyword>
<evidence type="ECO:0000256" key="5">
    <source>
        <dbReference type="ARBA" id="ARBA00023136"/>
    </source>
</evidence>
<dbReference type="Proteomes" id="UP000198729">
    <property type="component" value="Unassembled WGS sequence"/>
</dbReference>